<evidence type="ECO:0000313" key="3">
    <source>
        <dbReference type="Proteomes" id="UP000002593"/>
    </source>
</evidence>
<keyword evidence="3" id="KW-1185">Reference proteome</keyword>
<name>A2BKT5_HYPBU</name>
<dbReference type="Proteomes" id="UP000002593">
    <property type="component" value="Chromosome"/>
</dbReference>
<dbReference type="EnsemblBacteria" id="ABM80596">
    <property type="protein sequence ID" value="ABM80596"/>
    <property type="gene ID" value="Hbut_0742"/>
</dbReference>
<keyword evidence="1" id="KW-0472">Membrane</keyword>
<gene>
    <name evidence="2" type="ordered locus">Hbut_0742</name>
</gene>
<feature type="transmembrane region" description="Helical" evidence="1">
    <location>
        <begin position="93"/>
        <end position="118"/>
    </location>
</feature>
<keyword evidence="1" id="KW-1133">Transmembrane helix</keyword>
<accession>A2BKT5</accession>
<proteinExistence type="predicted"/>
<sequence length="156" mass="17326">MAVQTLFLEELMGPIGRLLFLVAAWLLIWNTQMTVAEALVRDLTNGLYLAFDKVRRWAGKDVMKLYFTMWSIYIAVSFILIALQYFVPGANPFAYVKLAALLSFPPIILSSLYAAVVLLRFKKLLDKPLLGLLKPNKLAVMALAAAVYMAVAGVIA</sequence>
<dbReference type="KEGG" id="hbu:Hbut_0742"/>
<dbReference type="HOGENOM" id="CLU_1682676_0_0_2"/>
<keyword evidence="1" id="KW-0812">Transmembrane</keyword>
<dbReference type="AlphaFoldDB" id="A2BKT5"/>
<organism evidence="2 3">
    <name type="scientific">Hyperthermus butylicus (strain DSM 5456 / JCM 9403 / PLM1-5)</name>
    <dbReference type="NCBI Taxonomy" id="415426"/>
    <lineage>
        <taxon>Archaea</taxon>
        <taxon>Thermoproteota</taxon>
        <taxon>Thermoprotei</taxon>
        <taxon>Desulfurococcales</taxon>
        <taxon>Pyrodictiaceae</taxon>
        <taxon>Hyperthermus</taxon>
    </lineage>
</organism>
<feature type="transmembrane region" description="Helical" evidence="1">
    <location>
        <begin position="138"/>
        <end position="155"/>
    </location>
</feature>
<dbReference type="GeneID" id="4781567"/>
<evidence type="ECO:0000256" key="1">
    <source>
        <dbReference type="SAM" id="Phobius"/>
    </source>
</evidence>
<feature type="transmembrane region" description="Helical" evidence="1">
    <location>
        <begin position="65"/>
        <end position="87"/>
    </location>
</feature>
<protein>
    <submittedName>
        <fullName evidence="2">Uncharacterized protein</fullName>
    </submittedName>
</protein>
<dbReference type="RefSeq" id="WP_011821914.1">
    <property type="nucleotide sequence ID" value="NC_008818.1"/>
</dbReference>
<dbReference type="EMBL" id="CP000493">
    <property type="protein sequence ID" value="ABM80596.1"/>
    <property type="molecule type" value="Genomic_DNA"/>
</dbReference>
<evidence type="ECO:0000313" key="2">
    <source>
        <dbReference type="EMBL" id="ABM80596.1"/>
    </source>
</evidence>
<feature type="transmembrane region" description="Helical" evidence="1">
    <location>
        <begin position="12"/>
        <end position="29"/>
    </location>
</feature>
<reference evidence="2 3" key="1">
    <citation type="journal article" date="2007" name="Archaea">
        <title>The genome of Hyperthermus butylicus: a sulfur-reducing, peptide fermenting, neutrophilic Crenarchaeote growing up to 108 degrees C.</title>
        <authorList>
            <person name="Brugger K."/>
            <person name="Chen L."/>
            <person name="Stark M."/>
            <person name="Zibat A."/>
            <person name="Redder P."/>
            <person name="Ruepp A."/>
            <person name="Awayez M."/>
            <person name="She Q."/>
            <person name="Garrett R.A."/>
            <person name="Klenk H.P."/>
        </authorList>
    </citation>
    <scope>NUCLEOTIDE SEQUENCE [LARGE SCALE GENOMIC DNA]</scope>
    <source>
        <strain evidence="3">DSM 5456 / JCM 9403 / PLM1-5</strain>
    </source>
</reference>